<keyword evidence="3" id="KW-1185">Reference proteome</keyword>
<reference evidence="2 3" key="1">
    <citation type="submission" date="2024-03" db="EMBL/GenBank/DDBJ databases">
        <title>Novel Streptomyces species of biotechnological and ecological value are a feature of Machair soil.</title>
        <authorList>
            <person name="Prole J.R."/>
            <person name="Goodfellow M."/>
            <person name="Allenby N."/>
            <person name="Ward A.C."/>
        </authorList>
    </citation>
    <scope>NUCLEOTIDE SEQUENCE [LARGE SCALE GENOMIC DNA]</scope>
    <source>
        <strain evidence="2 3">MS1.AVA.1</strain>
    </source>
</reference>
<dbReference type="Proteomes" id="UP001376459">
    <property type="component" value="Unassembled WGS sequence"/>
</dbReference>
<evidence type="ECO:0000313" key="2">
    <source>
        <dbReference type="EMBL" id="MEJ8671745.1"/>
    </source>
</evidence>
<organism evidence="2 3">
    <name type="scientific">Streptomyces machairae</name>
    <dbReference type="NCBI Taxonomy" id="3134109"/>
    <lineage>
        <taxon>Bacteria</taxon>
        <taxon>Bacillati</taxon>
        <taxon>Actinomycetota</taxon>
        <taxon>Actinomycetes</taxon>
        <taxon>Kitasatosporales</taxon>
        <taxon>Streptomycetaceae</taxon>
        <taxon>Streptomyces</taxon>
    </lineage>
</organism>
<evidence type="ECO:0000313" key="3">
    <source>
        <dbReference type="Proteomes" id="UP001376459"/>
    </source>
</evidence>
<comment type="caution">
    <text evidence="2">The sequence shown here is derived from an EMBL/GenBank/DDBJ whole genome shotgun (WGS) entry which is preliminary data.</text>
</comment>
<name>A0ABU8US65_9ACTN</name>
<accession>A0ABU8US65</accession>
<feature type="region of interest" description="Disordered" evidence="1">
    <location>
        <begin position="83"/>
        <end position="113"/>
    </location>
</feature>
<gene>
    <name evidence="2" type="ORF">WKI71_35635</name>
</gene>
<proteinExistence type="predicted"/>
<protein>
    <submittedName>
        <fullName evidence="2">Uncharacterized protein</fullName>
    </submittedName>
</protein>
<sequence length="113" mass="12573">MPYLALAVGPGAAPREIELPTVHRPCVRRLHDRFSRRHPYTTSYSRTPQSPHVCRAMASSAASTATTGSEACPRNEICRTTRPVAPTSNQCRTSSSGTWMRKRRVTRRTLPVP</sequence>
<evidence type="ECO:0000256" key="1">
    <source>
        <dbReference type="SAM" id="MobiDB-lite"/>
    </source>
</evidence>
<feature type="compositionally biased region" description="Polar residues" evidence="1">
    <location>
        <begin position="86"/>
        <end position="98"/>
    </location>
</feature>
<dbReference type="EMBL" id="JBBKAK010000001">
    <property type="protein sequence ID" value="MEJ8671745.1"/>
    <property type="molecule type" value="Genomic_DNA"/>
</dbReference>